<dbReference type="EC" id="5.3.4.1" evidence="4"/>
<dbReference type="PROSITE" id="PS00194">
    <property type="entry name" value="THIOREDOXIN_1"/>
    <property type="match status" value="2"/>
</dbReference>
<keyword evidence="8" id="KW-1015">Disulfide bond</keyword>
<evidence type="ECO:0000256" key="2">
    <source>
        <dbReference type="ARBA" id="ARBA00004319"/>
    </source>
</evidence>
<keyword evidence="10" id="KW-0676">Redox-active center</keyword>
<evidence type="ECO:0000256" key="1">
    <source>
        <dbReference type="ARBA" id="ARBA00001182"/>
    </source>
</evidence>
<evidence type="ECO:0000259" key="15">
    <source>
        <dbReference type="PROSITE" id="PS51352"/>
    </source>
</evidence>
<feature type="region of interest" description="Disordered" evidence="13">
    <location>
        <begin position="139"/>
        <end position="159"/>
    </location>
</feature>
<dbReference type="InterPro" id="IPR036249">
    <property type="entry name" value="Thioredoxin-like_sf"/>
</dbReference>
<dbReference type="CDD" id="cd02983">
    <property type="entry name" value="P5_C"/>
    <property type="match status" value="1"/>
</dbReference>
<dbReference type="FunFam" id="3.40.30.10:FF:000050">
    <property type="entry name" value="protein disulfide-isomerase A6 isoform X1"/>
    <property type="match status" value="1"/>
</dbReference>
<evidence type="ECO:0000256" key="3">
    <source>
        <dbReference type="ARBA" id="ARBA00006347"/>
    </source>
</evidence>
<dbReference type="PRINTS" id="PR00421">
    <property type="entry name" value="THIOREDOXIN"/>
</dbReference>
<dbReference type="PANTHER" id="PTHR45815:SF3">
    <property type="entry name" value="PROTEIN DISULFIDE-ISOMERASE A6"/>
    <property type="match status" value="1"/>
</dbReference>
<evidence type="ECO:0000256" key="14">
    <source>
        <dbReference type="SAM" id="SignalP"/>
    </source>
</evidence>
<dbReference type="GO" id="GO:0034976">
    <property type="term" value="P:response to endoplasmic reticulum stress"/>
    <property type="evidence" value="ECO:0007669"/>
    <property type="project" value="TreeGrafter"/>
</dbReference>
<name>A0A2I9LPG0_9SCOR</name>
<dbReference type="CDD" id="cd03001">
    <property type="entry name" value="PDI_a_P5"/>
    <property type="match status" value="2"/>
</dbReference>
<feature type="chain" id="PRO_5014351958" description="Protein disulfide-isomerase A6 homolog" evidence="14">
    <location>
        <begin position="22"/>
        <end position="436"/>
    </location>
</feature>
<evidence type="ECO:0000256" key="4">
    <source>
        <dbReference type="ARBA" id="ARBA00012723"/>
    </source>
</evidence>
<dbReference type="GO" id="GO:0015035">
    <property type="term" value="F:protein-disulfide reductase activity"/>
    <property type="evidence" value="ECO:0007669"/>
    <property type="project" value="TreeGrafter"/>
</dbReference>
<accession>A0A2I9LPG0</accession>
<evidence type="ECO:0000256" key="8">
    <source>
        <dbReference type="ARBA" id="ARBA00023157"/>
    </source>
</evidence>
<dbReference type="GO" id="GO:0005788">
    <property type="term" value="C:endoplasmic reticulum lumen"/>
    <property type="evidence" value="ECO:0007669"/>
    <property type="project" value="UniProtKB-SubCell"/>
</dbReference>
<comment type="similarity">
    <text evidence="3 12">Belongs to the protein disulfide isomerase family.</text>
</comment>
<dbReference type="Pfam" id="PF00085">
    <property type="entry name" value="Thioredoxin"/>
    <property type="match status" value="2"/>
</dbReference>
<keyword evidence="5 14" id="KW-0732">Signal</keyword>
<evidence type="ECO:0000256" key="7">
    <source>
        <dbReference type="ARBA" id="ARBA00022824"/>
    </source>
</evidence>
<dbReference type="InterPro" id="IPR005788">
    <property type="entry name" value="PDI_thioredoxin-like_dom"/>
</dbReference>
<evidence type="ECO:0000256" key="9">
    <source>
        <dbReference type="ARBA" id="ARBA00023235"/>
    </source>
</evidence>
<dbReference type="NCBIfam" id="TIGR01126">
    <property type="entry name" value="pdi_dom"/>
    <property type="match status" value="1"/>
</dbReference>
<keyword evidence="7" id="KW-0256">Endoplasmic reticulum</keyword>
<evidence type="ECO:0000256" key="11">
    <source>
        <dbReference type="ARBA" id="ARBA00067226"/>
    </source>
</evidence>
<dbReference type="InterPro" id="IPR017937">
    <property type="entry name" value="Thioredoxin_CS"/>
</dbReference>
<dbReference type="Gene3D" id="3.40.30.10">
    <property type="entry name" value="Glutaredoxin"/>
    <property type="match status" value="2"/>
</dbReference>
<dbReference type="Pfam" id="PF24541">
    <property type="entry name" value="Thioredox_PDIA6_C"/>
    <property type="match status" value="1"/>
</dbReference>
<feature type="domain" description="Thioredoxin" evidence="15">
    <location>
        <begin position="21"/>
        <end position="135"/>
    </location>
</feature>
<keyword evidence="9 16" id="KW-0413">Isomerase</keyword>
<evidence type="ECO:0000256" key="12">
    <source>
        <dbReference type="RuleBase" id="RU004208"/>
    </source>
</evidence>
<evidence type="ECO:0000256" key="10">
    <source>
        <dbReference type="ARBA" id="ARBA00023284"/>
    </source>
</evidence>
<comment type="catalytic activity">
    <reaction evidence="1">
        <text>Catalyzes the rearrangement of -S-S- bonds in proteins.</text>
        <dbReference type="EC" id="5.3.4.1"/>
    </reaction>
</comment>
<dbReference type="SUPFAM" id="SSF52833">
    <property type="entry name" value="Thioredoxin-like"/>
    <property type="match status" value="3"/>
</dbReference>
<dbReference type="InterPro" id="IPR013766">
    <property type="entry name" value="Thioredoxin_domain"/>
</dbReference>
<protein>
    <recommendedName>
        <fullName evidence="11">Protein disulfide-isomerase A6 homolog</fullName>
        <ecNumber evidence="4">5.3.4.1</ecNumber>
    </recommendedName>
</protein>
<dbReference type="FunFam" id="3.40.30.10:FF:000032">
    <property type="entry name" value="Protein disulfide-isomerase A6 homolog"/>
    <property type="match status" value="1"/>
</dbReference>
<dbReference type="AlphaFoldDB" id="A0A2I9LPG0"/>
<feature type="domain" description="Thioredoxin" evidence="15">
    <location>
        <begin position="153"/>
        <end position="269"/>
    </location>
</feature>
<dbReference type="EMBL" id="GFWZ01000278">
    <property type="protein sequence ID" value="MBW20268.1"/>
    <property type="molecule type" value="Transcribed_RNA"/>
</dbReference>
<feature type="signal peptide" evidence="14">
    <location>
        <begin position="1"/>
        <end position="21"/>
    </location>
</feature>
<dbReference type="InterPro" id="IPR057305">
    <property type="entry name" value="Thioredox_PDIA6_C"/>
</dbReference>
<dbReference type="PROSITE" id="PS51352">
    <property type="entry name" value="THIOREDOXIN_2"/>
    <property type="match status" value="2"/>
</dbReference>
<sequence>MKEHYIKGFLLLIAFVQICSGLYGSNSDVIELTPSNFNSKVIGSDEIWIVEFYAPWCGHCKAFAQEYSKAAVALKGVVNVAAVDADKHQSLGGQYGVRGFPTVKIFGSDKNSPKDYSGPRTATGVVDAAFKELRRNVDRKLGGGKSGGSSGGEKTADSKDVVELTDSNFADIVLKSDEMWLVEFYAPWCGHCKNLAPHWAKAATELKGKVKLGALDATEHTITSNKYGVKGFPTIKFFPVGRKDGSAEDYDGGRTSGDIVSWALDKFAENAPPPEIKQLINDEALKEACENHQLCVISILPHILDCQSACRNQYIEILNRIGEKYKKNSWGWIWAEALAQSELEEALEIGGFGYPAMAIVNIRKMKYSLLRGSFSYDGINEFLREVSVGRGASAPVKGAKLPKIHVTESWDGKDGELPVEEDIDLSDVNLDEHSEL</sequence>
<evidence type="ECO:0000313" key="16">
    <source>
        <dbReference type="EMBL" id="MBW20268.1"/>
    </source>
</evidence>
<proteinExistence type="inferred from homology"/>
<evidence type="ECO:0000256" key="6">
    <source>
        <dbReference type="ARBA" id="ARBA00022737"/>
    </source>
</evidence>
<reference evidence="16" key="1">
    <citation type="journal article" date="2017" name="Toxicon">
        <title>Venom-gland transcriptomics and venom proteomics of the Hentz striped scorpion (Centruroides hentzi; Buthidae) reveal high toxin diversity in a harmless member of a lethal family.</title>
        <authorList>
            <person name="Ward M.J."/>
            <person name="Ellsworth S.A."/>
            <person name="Rokyta D.R."/>
        </authorList>
    </citation>
    <scope>NUCLEOTIDE SEQUENCE</scope>
    <source>
        <tissue evidence="16">Venom gland</tissue>
    </source>
</reference>
<comment type="subcellular location">
    <subcellularLocation>
        <location evidence="2">Endoplasmic reticulum lumen</location>
    </subcellularLocation>
</comment>
<evidence type="ECO:0000256" key="5">
    <source>
        <dbReference type="ARBA" id="ARBA00022729"/>
    </source>
</evidence>
<dbReference type="GO" id="GO:0003756">
    <property type="term" value="F:protein disulfide isomerase activity"/>
    <property type="evidence" value="ECO:0007669"/>
    <property type="project" value="UniProtKB-EC"/>
</dbReference>
<organism evidence="16">
    <name type="scientific">Centruroides hentzi</name>
    <dbReference type="NCBI Taxonomy" id="88313"/>
    <lineage>
        <taxon>Eukaryota</taxon>
        <taxon>Metazoa</taxon>
        <taxon>Ecdysozoa</taxon>
        <taxon>Arthropoda</taxon>
        <taxon>Chelicerata</taxon>
        <taxon>Arachnida</taxon>
        <taxon>Scorpiones</taxon>
        <taxon>Buthida</taxon>
        <taxon>Buthoidea</taxon>
        <taxon>Buthidae</taxon>
        <taxon>Centruroides</taxon>
    </lineage>
</organism>
<evidence type="ECO:0000256" key="13">
    <source>
        <dbReference type="SAM" id="MobiDB-lite"/>
    </source>
</evidence>
<keyword evidence="6" id="KW-0677">Repeat</keyword>
<dbReference type="PANTHER" id="PTHR45815">
    <property type="entry name" value="PROTEIN DISULFIDE-ISOMERASE A6"/>
    <property type="match status" value="1"/>
</dbReference>